<organism evidence="2 3">
    <name type="scientific">Cladobotryum mycophilum</name>
    <dbReference type="NCBI Taxonomy" id="491253"/>
    <lineage>
        <taxon>Eukaryota</taxon>
        <taxon>Fungi</taxon>
        <taxon>Dikarya</taxon>
        <taxon>Ascomycota</taxon>
        <taxon>Pezizomycotina</taxon>
        <taxon>Sordariomycetes</taxon>
        <taxon>Hypocreomycetidae</taxon>
        <taxon>Hypocreales</taxon>
        <taxon>Hypocreaceae</taxon>
        <taxon>Cladobotryum</taxon>
    </lineage>
</organism>
<feature type="transmembrane region" description="Helical" evidence="1">
    <location>
        <begin position="567"/>
        <end position="588"/>
    </location>
</feature>
<keyword evidence="1" id="KW-1133">Transmembrane helix</keyword>
<keyword evidence="1" id="KW-0472">Membrane</keyword>
<gene>
    <name evidence="2" type="ORF">PT974_10335</name>
</gene>
<protein>
    <submittedName>
        <fullName evidence="2">Uncharacterized protein</fullName>
    </submittedName>
</protein>
<dbReference type="PANTHER" id="PTHR35041:SF6">
    <property type="entry name" value="FORMYLMETHIONINE DEFORMYLASE-LIKE PROTEIN-RELATED"/>
    <property type="match status" value="1"/>
</dbReference>
<dbReference type="Proteomes" id="UP001338125">
    <property type="component" value="Unassembled WGS sequence"/>
</dbReference>
<feature type="transmembrane region" description="Helical" evidence="1">
    <location>
        <begin position="84"/>
        <end position="113"/>
    </location>
</feature>
<feature type="transmembrane region" description="Helical" evidence="1">
    <location>
        <begin position="45"/>
        <end position="64"/>
    </location>
</feature>
<sequence length="679" mass="74727">MHVSNQPSVNTFIADSKSLSLDTGCGSRGINVVTSSWGIGKKTPLFMIAPYATAIILAAAHFSLLRHLSGKPADGDESPITQSYLTTLSALFASAFGSCIRLSLSVAFTQYLWRLVRSLPMKISTIDNLFSLRGTPLLIFDPVVWSQAWPLVLMTIIMWVIPLATSLAPGASTVFPSSKIHVTPLTVPTFNASDLGNWTGTDWGPRSIASISWIYHFLSPESLKYNANWVVIPVQQTIERTLVKGELRPPPSPCKSDCSFATTFTGPYFQCESWTKNLTVDRDDEFEAPDGRPFESYFIRDWPAVNISYPMPNQTSKMANPPYNLSSEANSKFTIVTNDVIDIGVTKQDSKVKSKVRFSQRTLSCTPKTATYHVSYHYKNTDAKLDVFIDQDSVSPLTDVLRPLHLPESFLSKVKKDVSGNTGDNIDSVPLPIDETVRIFFQDSNLMTLLAHMALRLSGIITLGMSLDLRNGVLWNDSDGFHYYPILTIWSKEGIFNGPFLPLTQLCEDCTKPEGPKVHITEHDLNDALANITISAISDFGLWTSTVNVTERTAITLYSFSKPLHLILPYGISLLCALPFIAIGFQALRSNNVPAIDGGFFQLLLTTRGSPTIDRLAAGGCLSGEGNVPQALKDLKVRYGELIADSSSCEGGRVRRAGFGLEDEVVPLKRDYTYGYVEG</sequence>
<accession>A0ABR0S9K6</accession>
<evidence type="ECO:0000256" key="1">
    <source>
        <dbReference type="SAM" id="Phobius"/>
    </source>
</evidence>
<dbReference type="PANTHER" id="PTHR35041">
    <property type="entry name" value="MEDIATOR OF RNA POLYMERASE II TRANSCRIPTION SUBUNIT 1"/>
    <property type="match status" value="1"/>
</dbReference>
<proteinExistence type="predicted"/>
<name>A0ABR0S9K6_9HYPO</name>
<reference evidence="2 3" key="1">
    <citation type="submission" date="2024-01" db="EMBL/GenBank/DDBJ databases">
        <title>Complete genome of Cladobotryum mycophilum ATHUM6906.</title>
        <authorList>
            <person name="Christinaki A.C."/>
            <person name="Myridakis A.I."/>
            <person name="Kouvelis V.N."/>
        </authorList>
    </citation>
    <scope>NUCLEOTIDE SEQUENCE [LARGE SCALE GENOMIC DNA]</scope>
    <source>
        <strain evidence="2 3">ATHUM6906</strain>
    </source>
</reference>
<evidence type="ECO:0000313" key="3">
    <source>
        <dbReference type="Proteomes" id="UP001338125"/>
    </source>
</evidence>
<dbReference type="EMBL" id="JAVFKD010000015">
    <property type="protein sequence ID" value="KAK5988841.1"/>
    <property type="molecule type" value="Genomic_DNA"/>
</dbReference>
<evidence type="ECO:0000313" key="2">
    <source>
        <dbReference type="EMBL" id="KAK5988841.1"/>
    </source>
</evidence>
<keyword evidence="1" id="KW-0812">Transmembrane</keyword>
<keyword evidence="3" id="KW-1185">Reference proteome</keyword>
<comment type="caution">
    <text evidence="2">The sequence shown here is derived from an EMBL/GenBank/DDBJ whole genome shotgun (WGS) entry which is preliminary data.</text>
</comment>